<evidence type="ECO:0000313" key="2">
    <source>
        <dbReference type="Proteomes" id="UP000011081"/>
    </source>
</evidence>
<proteinExistence type="predicted"/>
<dbReference type="AlphaFoldDB" id="L2GUU5"/>
<dbReference type="OrthoDB" id="2192627at2759"/>
<organism evidence="1 2">
    <name type="scientific">Vavraia culicis (isolate floridensis)</name>
    <name type="common">Microsporidian parasite</name>
    <dbReference type="NCBI Taxonomy" id="948595"/>
    <lineage>
        <taxon>Eukaryota</taxon>
        <taxon>Fungi</taxon>
        <taxon>Fungi incertae sedis</taxon>
        <taxon>Microsporidia</taxon>
        <taxon>Pleistophoridae</taxon>
        <taxon>Vavraia</taxon>
    </lineage>
</organism>
<gene>
    <name evidence="1" type="ORF">VCUG_01148</name>
</gene>
<dbReference type="Proteomes" id="UP000011081">
    <property type="component" value="Unassembled WGS sequence"/>
</dbReference>
<accession>L2GUU5</accession>
<dbReference type="VEuPathDB" id="MicrosporidiaDB:VCUG_01148"/>
<sequence length="351" mass="40921">MRKLTEFIKRPKPCDYRDAVKVNTTKPQKLKLTLPLDLSFIIEKYHPGLSLSAKLRKKDFFRLTSRNFSSVIIKHVEKYMVYDDKREFNIELAPFLSLRTLKIAGCCYFDCIYLTSTIDRLIMDSVDYVRGRNMAINKVELHNMNYNIVGKLLGSTAIRDLTLVNIELDNDFELPESVNALLISKCGLTLERAMHIVQTRRLIDFTFLEDGFELECLQNNTVKQPLLRIKHCSRAFYELDYTSISKLKLYDTMYMELLRINALESFTLRDFVGDASVLKIFLSNHQLKELDLENSAIPQTMLYDFVIQFGATLRHLNVQKIEITMDFLCFLKKKLRKCTVLYGNGKSIRID</sequence>
<dbReference type="InParanoid" id="L2GUU5"/>
<name>L2GUU5_VAVCU</name>
<dbReference type="RefSeq" id="XP_008074168.1">
    <property type="nucleotide sequence ID" value="XM_008075977.1"/>
</dbReference>
<dbReference type="EMBL" id="GL877419">
    <property type="protein sequence ID" value="ELA47379.1"/>
    <property type="molecule type" value="Genomic_DNA"/>
</dbReference>
<keyword evidence="2" id="KW-1185">Reference proteome</keyword>
<protein>
    <recommendedName>
        <fullName evidence="3">F-box domain-containing protein</fullName>
    </recommendedName>
</protein>
<dbReference type="HOGENOM" id="CLU_790329_0_0_1"/>
<evidence type="ECO:0000313" key="1">
    <source>
        <dbReference type="EMBL" id="ELA47379.1"/>
    </source>
</evidence>
<dbReference type="SUPFAM" id="SSF52047">
    <property type="entry name" value="RNI-like"/>
    <property type="match status" value="1"/>
</dbReference>
<evidence type="ECO:0008006" key="3">
    <source>
        <dbReference type="Google" id="ProtNLM"/>
    </source>
</evidence>
<reference evidence="2" key="1">
    <citation type="submission" date="2011-03" db="EMBL/GenBank/DDBJ databases">
        <title>The genome sequence of Vavraia culicis strain floridensis.</title>
        <authorList>
            <consortium name="The Broad Institute Genome Sequencing Platform"/>
            <person name="Cuomo C."/>
            <person name="Becnel J."/>
            <person name="Sanscrainte N."/>
            <person name="Young S.K."/>
            <person name="Zeng Q."/>
            <person name="Gargeya S."/>
            <person name="Fitzgerald M."/>
            <person name="Haas B."/>
            <person name="Abouelleil A."/>
            <person name="Alvarado L."/>
            <person name="Arachchi H.M."/>
            <person name="Berlin A."/>
            <person name="Chapman S.B."/>
            <person name="Gearin G."/>
            <person name="Goldberg J."/>
            <person name="Griggs A."/>
            <person name="Gujja S."/>
            <person name="Hansen M."/>
            <person name="Heiman D."/>
            <person name="Howarth C."/>
            <person name="Larimer J."/>
            <person name="Lui A."/>
            <person name="MacDonald P.J.P."/>
            <person name="McCowen C."/>
            <person name="Montmayeur A."/>
            <person name="Murphy C."/>
            <person name="Neiman D."/>
            <person name="Pearson M."/>
            <person name="Priest M."/>
            <person name="Roberts A."/>
            <person name="Saif S."/>
            <person name="Shea T."/>
            <person name="Sisk P."/>
            <person name="Stolte C."/>
            <person name="Sykes S."/>
            <person name="Wortman J."/>
            <person name="Nusbaum C."/>
            <person name="Birren B."/>
        </authorList>
    </citation>
    <scope>NUCLEOTIDE SEQUENCE [LARGE SCALE GENOMIC DNA]</scope>
    <source>
        <strain evidence="2">floridensis</strain>
    </source>
</reference>
<dbReference type="GeneID" id="19879029"/>
<dbReference type="OMA" id="NKVELHN"/>